<dbReference type="GeneID" id="111089936"/>
<feature type="domain" description="Dynein heavy chain linker" evidence="1">
    <location>
        <begin position="1"/>
        <end position="122"/>
    </location>
</feature>
<proteinExistence type="predicted"/>
<feature type="non-terminal residue" evidence="4">
    <location>
        <position position="412"/>
    </location>
</feature>
<dbReference type="Proteomes" id="UP000694941">
    <property type="component" value="Unplaced"/>
</dbReference>
<sequence length="412" mass="46608">MLSRLHEANVFLEEIQKGLNDYLEKKRLYFPRFFFLSNDELLEILSETKDPRRVQPHLKKCFEGISSLEFTEDLKIIGMVSGENEVVPLCEDICTAEAKGMVEKWLVEVESVMMRSLQQETLKALAAYTQVPRIHWVLEWPGQVVLCGSTVYWTSEVSRALAENKIKPAKEVFKNYLKVSNKQIDEIVGLVRGKLDPGKRITLGALIVLDVHARDVVNDLIKKNIDSPHDFSWLSQLRYYWENGSVVVRMITTDIQYGFEYLGNSPRLVITPLTDRCYRTLMGALKLNLGGAPEGPAGTGKTETCKDLAKAVAKQCVVFNCSDGLDYKAMGKFFKGLAQSGAWACFDEFNRIELEVLSVVAQQIHSIQHAISQNLKFFMFEGTNISLNPTCTMFITMNPGYAGRQELPDNLK</sequence>
<dbReference type="SUPFAM" id="SSF52540">
    <property type="entry name" value="P-loop containing nucleoside triphosphate hydrolases"/>
    <property type="match status" value="1"/>
</dbReference>
<evidence type="ECO:0000259" key="1">
    <source>
        <dbReference type="Pfam" id="PF08393"/>
    </source>
</evidence>
<dbReference type="RefSeq" id="XP_022258937.1">
    <property type="nucleotide sequence ID" value="XM_022403229.1"/>
</dbReference>
<dbReference type="Pfam" id="PF08393">
    <property type="entry name" value="DHC_N2"/>
    <property type="match status" value="1"/>
</dbReference>
<dbReference type="PANTHER" id="PTHR45703">
    <property type="entry name" value="DYNEIN HEAVY CHAIN"/>
    <property type="match status" value="1"/>
</dbReference>
<evidence type="ECO:0000313" key="4">
    <source>
        <dbReference type="RefSeq" id="XP_022258937.1"/>
    </source>
</evidence>
<accession>A0ABM1TST1</accession>
<dbReference type="Gene3D" id="3.20.180.20">
    <property type="entry name" value="Dynein heavy chain, N-terminal domain 2"/>
    <property type="match status" value="1"/>
</dbReference>
<dbReference type="Gene3D" id="3.40.50.300">
    <property type="entry name" value="P-loop containing nucleotide triphosphate hydrolases"/>
    <property type="match status" value="1"/>
</dbReference>
<keyword evidence="3" id="KW-1185">Reference proteome</keyword>
<dbReference type="InterPro" id="IPR042228">
    <property type="entry name" value="Dynein_linker_3"/>
</dbReference>
<name>A0ABM1TST1_LIMPO</name>
<dbReference type="Gene3D" id="1.20.58.1120">
    <property type="match status" value="1"/>
</dbReference>
<dbReference type="InterPro" id="IPR035699">
    <property type="entry name" value="AAA_6"/>
</dbReference>
<dbReference type="InterPro" id="IPR026983">
    <property type="entry name" value="DHC"/>
</dbReference>
<dbReference type="PANTHER" id="PTHR45703:SF1">
    <property type="entry name" value="DYNEINS HEAVY CHAIN"/>
    <property type="match status" value="1"/>
</dbReference>
<protein>
    <submittedName>
        <fullName evidence="4">Dynein heavy chain 3, axonemal-like</fullName>
    </submittedName>
</protein>
<gene>
    <name evidence="4" type="primary">LOC111089936</name>
</gene>
<feature type="domain" description="Dynein heavy chain hydrolytic ATP-binding dynein motor region" evidence="2">
    <location>
        <begin position="257"/>
        <end position="412"/>
    </location>
</feature>
<evidence type="ECO:0000259" key="2">
    <source>
        <dbReference type="Pfam" id="PF12774"/>
    </source>
</evidence>
<reference evidence="4" key="1">
    <citation type="submission" date="2025-08" db="UniProtKB">
        <authorList>
            <consortium name="RefSeq"/>
        </authorList>
    </citation>
    <scope>IDENTIFICATION</scope>
    <source>
        <tissue evidence="4">Muscle</tissue>
    </source>
</reference>
<evidence type="ECO:0000313" key="3">
    <source>
        <dbReference type="Proteomes" id="UP000694941"/>
    </source>
</evidence>
<organism evidence="3 4">
    <name type="scientific">Limulus polyphemus</name>
    <name type="common">Atlantic horseshoe crab</name>
    <dbReference type="NCBI Taxonomy" id="6850"/>
    <lineage>
        <taxon>Eukaryota</taxon>
        <taxon>Metazoa</taxon>
        <taxon>Ecdysozoa</taxon>
        <taxon>Arthropoda</taxon>
        <taxon>Chelicerata</taxon>
        <taxon>Merostomata</taxon>
        <taxon>Xiphosura</taxon>
        <taxon>Limulidae</taxon>
        <taxon>Limulus</taxon>
    </lineage>
</organism>
<dbReference type="Pfam" id="PF12774">
    <property type="entry name" value="AAA_6"/>
    <property type="match status" value="1"/>
</dbReference>
<dbReference type="InterPro" id="IPR013602">
    <property type="entry name" value="Dynein_heavy_linker"/>
</dbReference>
<dbReference type="InterPro" id="IPR027417">
    <property type="entry name" value="P-loop_NTPase"/>
</dbReference>